<reference evidence="3" key="1">
    <citation type="journal article" date="2017" name="Genome Biol. Evol.">
        <title>The complete genome sequence of the phytopathogenic fungus Sclerotinia sclerotiorum reveals insights into the genome architecture of broad host range pathogens.</title>
        <authorList>
            <person name="Derbyshire M."/>
            <person name="Denton-Giles M."/>
            <person name="Hegedus D."/>
            <person name="Seifbarghy S."/>
            <person name="Rollins J."/>
            <person name="van Kan J."/>
            <person name="Seidl M.F."/>
            <person name="Faino L."/>
            <person name="Mbengue M."/>
            <person name="Navaud O."/>
            <person name="Raffaele S."/>
            <person name="Hammond-Kosack K."/>
            <person name="Heard S."/>
            <person name="Oliver R."/>
        </authorList>
    </citation>
    <scope>NUCLEOTIDE SEQUENCE [LARGE SCALE GENOMIC DNA]</scope>
    <source>
        <strain evidence="3">ATCC 18683 / 1980 / Ss-1</strain>
    </source>
</reference>
<gene>
    <name evidence="2" type="ORF">sscle_15g104820</name>
</gene>
<proteinExistence type="predicted"/>
<protein>
    <recommendedName>
        <fullName evidence="1">DUF7587 domain-containing protein</fullName>
    </recommendedName>
</protein>
<evidence type="ECO:0000313" key="3">
    <source>
        <dbReference type="Proteomes" id="UP000177798"/>
    </source>
</evidence>
<evidence type="ECO:0000259" key="1">
    <source>
        <dbReference type="Pfam" id="PF24494"/>
    </source>
</evidence>
<accession>A0A1D9QLL6</accession>
<dbReference type="Proteomes" id="UP000177798">
    <property type="component" value="Chromosome 15"/>
</dbReference>
<organism evidence="2 3">
    <name type="scientific">Sclerotinia sclerotiorum (strain ATCC 18683 / 1980 / Ss-1)</name>
    <name type="common">White mold</name>
    <name type="synonym">Whetzelinia sclerotiorum</name>
    <dbReference type="NCBI Taxonomy" id="665079"/>
    <lineage>
        <taxon>Eukaryota</taxon>
        <taxon>Fungi</taxon>
        <taxon>Dikarya</taxon>
        <taxon>Ascomycota</taxon>
        <taxon>Pezizomycotina</taxon>
        <taxon>Leotiomycetes</taxon>
        <taxon>Helotiales</taxon>
        <taxon>Sclerotiniaceae</taxon>
        <taxon>Sclerotinia</taxon>
    </lineage>
</organism>
<sequence>MASNVDAITDLVEGLRLTDNIYNDGHIPGHSSSTPQGSIQLLIQTAKLITSQAKQIQSLASSAIELDSLDITGTYSLYRSANELTEITRMLNDAAERLKDATELSIISHLSSLRGRGEAQPQNILSHFDKEIRSIIQSVLKSSSDNHCILWKIAEECYNQATITYGKLHPDNYFITRGEASLQWPYDPDYQAEEYYEHEELMQADQGYARMFEEKFQRMLEEERRNKQSWVDFWVAVLNNCPNGPTLFNPPASCKIKPFNSRGTGIPQYLFRAFDKESSGRNDDKVIASIASSIEALGNSRSDLLSLPKREATVMLHAHLDNGYCDGYYSDNLMSWTSSLLFAIQCAIWRRRKFGCSSSDIKICVVNTKRFPQGQFMPDMWLLQEYLDTAVQMGGKTQQFFNFRLKDERYHNGEYLSQGSLNHTGRSCVISLKLLEESGLYNLYPELGDVKGMDRWAKRVLELRQGWSTEQGTTPEEIELASIIARKCFDNFETLDMILILLTFKARKIRGNPKDGNKSRPEWDRRPDEVRRYESVAESLKSRNSSMNRWTWMVKEFFDCT</sequence>
<feature type="domain" description="DUF7587" evidence="1">
    <location>
        <begin position="266"/>
        <end position="389"/>
    </location>
</feature>
<dbReference type="AlphaFoldDB" id="A0A1D9QLL6"/>
<dbReference type="EMBL" id="CP017828">
    <property type="protein sequence ID" value="APA15712.1"/>
    <property type="molecule type" value="Genomic_DNA"/>
</dbReference>
<dbReference type="VEuPathDB" id="FungiDB:sscle_15g104820"/>
<name>A0A1D9QLL6_SCLS1</name>
<evidence type="ECO:0000313" key="2">
    <source>
        <dbReference type="EMBL" id="APA15712.1"/>
    </source>
</evidence>
<dbReference type="Pfam" id="PF24494">
    <property type="entry name" value="DUF7587"/>
    <property type="match status" value="1"/>
</dbReference>
<dbReference type="InterPro" id="IPR056009">
    <property type="entry name" value="DUF7587"/>
</dbReference>
<dbReference type="OrthoDB" id="4152607at2759"/>